<dbReference type="SMART" id="SM00490">
    <property type="entry name" value="HELICc"/>
    <property type="match status" value="1"/>
</dbReference>
<dbReference type="InterPro" id="IPR014001">
    <property type="entry name" value="Helicase_ATP-bd"/>
</dbReference>
<dbReference type="AlphaFoldDB" id="A0A0N4ZV25"/>
<keyword evidence="8" id="KW-0539">Nucleus</keyword>
<dbReference type="SMART" id="SM00487">
    <property type="entry name" value="DEXDc"/>
    <property type="match status" value="1"/>
</dbReference>
<keyword evidence="5" id="KW-0347">Helicase</keyword>
<evidence type="ECO:0000259" key="11">
    <source>
        <dbReference type="PROSITE" id="PS51194"/>
    </source>
</evidence>
<dbReference type="GO" id="GO:0005634">
    <property type="term" value="C:nucleus"/>
    <property type="evidence" value="ECO:0007669"/>
    <property type="project" value="UniProtKB-SubCell"/>
</dbReference>
<keyword evidence="6" id="KW-0067">ATP-binding</keyword>
<evidence type="ECO:0000256" key="6">
    <source>
        <dbReference type="ARBA" id="ARBA00022840"/>
    </source>
</evidence>
<dbReference type="PANTHER" id="PTHR47961:SF12">
    <property type="entry name" value="HELICASE POLQ-LIKE"/>
    <property type="match status" value="1"/>
</dbReference>
<reference evidence="13" key="1">
    <citation type="submission" date="2017-02" db="UniProtKB">
        <authorList>
            <consortium name="WormBaseParasite"/>
        </authorList>
    </citation>
    <scope>IDENTIFICATION</scope>
</reference>
<dbReference type="FunFam" id="3.40.50.300:FF:000813">
    <property type="entry name" value="helicase POLQ-like isoform X1"/>
    <property type="match status" value="1"/>
</dbReference>
<dbReference type="Gene3D" id="3.40.50.300">
    <property type="entry name" value="P-loop containing nucleotide triphosphate hydrolases"/>
    <property type="match status" value="2"/>
</dbReference>
<dbReference type="InterPro" id="IPR050474">
    <property type="entry name" value="Hel308_SKI2-like"/>
</dbReference>
<dbReference type="InterPro" id="IPR036390">
    <property type="entry name" value="WH_DNA-bd_sf"/>
</dbReference>
<feature type="domain" description="Helicase ATP-binding" evidence="10">
    <location>
        <begin position="152"/>
        <end position="324"/>
    </location>
</feature>
<comment type="catalytic activity">
    <reaction evidence="9">
        <text>ATP + H2O = ADP + phosphate + H(+)</text>
        <dbReference type="Rhea" id="RHEA:13065"/>
        <dbReference type="ChEBI" id="CHEBI:15377"/>
        <dbReference type="ChEBI" id="CHEBI:15378"/>
        <dbReference type="ChEBI" id="CHEBI:30616"/>
        <dbReference type="ChEBI" id="CHEBI:43474"/>
        <dbReference type="ChEBI" id="CHEBI:456216"/>
        <dbReference type="EC" id="5.6.2.4"/>
    </reaction>
</comment>
<dbReference type="Pfam" id="PF00270">
    <property type="entry name" value="DEAD"/>
    <property type="match status" value="1"/>
</dbReference>
<dbReference type="GO" id="GO:0016787">
    <property type="term" value="F:hydrolase activity"/>
    <property type="evidence" value="ECO:0007669"/>
    <property type="project" value="UniProtKB-KW"/>
</dbReference>
<dbReference type="GO" id="GO:0006281">
    <property type="term" value="P:DNA repair"/>
    <property type="evidence" value="ECO:0007669"/>
    <property type="project" value="UniProtKB-KW"/>
</dbReference>
<dbReference type="GO" id="GO:0043138">
    <property type="term" value="F:3'-5' DNA helicase activity"/>
    <property type="evidence" value="ECO:0007669"/>
    <property type="project" value="UniProtKB-EC"/>
</dbReference>
<dbReference type="GO" id="GO:0005524">
    <property type="term" value="F:ATP binding"/>
    <property type="evidence" value="ECO:0007669"/>
    <property type="project" value="UniProtKB-KW"/>
</dbReference>
<dbReference type="PANTHER" id="PTHR47961">
    <property type="entry name" value="DNA POLYMERASE THETA, PUTATIVE (AFU_ORTHOLOGUE AFUA_1G05260)-RELATED"/>
    <property type="match status" value="1"/>
</dbReference>
<dbReference type="SUPFAM" id="SSF46785">
    <property type="entry name" value="Winged helix' DNA-binding domain"/>
    <property type="match status" value="1"/>
</dbReference>
<evidence type="ECO:0000256" key="4">
    <source>
        <dbReference type="ARBA" id="ARBA00022801"/>
    </source>
</evidence>
<dbReference type="PROSITE" id="PS51192">
    <property type="entry name" value="HELICASE_ATP_BIND_1"/>
    <property type="match status" value="1"/>
</dbReference>
<dbReference type="PROSITE" id="PS51194">
    <property type="entry name" value="HELICASE_CTER"/>
    <property type="match status" value="1"/>
</dbReference>
<feature type="domain" description="Helicase C-terminal" evidence="11">
    <location>
        <begin position="372"/>
        <end position="572"/>
    </location>
</feature>
<evidence type="ECO:0000256" key="5">
    <source>
        <dbReference type="ARBA" id="ARBA00022806"/>
    </source>
</evidence>
<comment type="subcellular location">
    <subcellularLocation>
        <location evidence="1">Nucleus</location>
    </subcellularLocation>
</comment>
<evidence type="ECO:0000256" key="1">
    <source>
        <dbReference type="ARBA" id="ARBA00004123"/>
    </source>
</evidence>
<dbReference type="SUPFAM" id="SSF158702">
    <property type="entry name" value="Sec63 N-terminal domain-like"/>
    <property type="match status" value="1"/>
</dbReference>
<dbReference type="Pfam" id="PF20470">
    <property type="entry name" value="HTH_61"/>
    <property type="match status" value="1"/>
</dbReference>
<dbReference type="Proteomes" id="UP000038045">
    <property type="component" value="Unplaced"/>
</dbReference>
<dbReference type="InterPro" id="IPR001650">
    <property type="entry name" value="Helicase_C-like"/>
</dbReference>
<evidence type="ECO:0000256" key="2">
    <source>
        <dbReference type="ARBA" id="ARBA00022741"/>
    </source>
</evidence>
<dbReference type="CDD" id="cd18795">
    <property type="entry name" value="SF2_C_Ski2"/>
    <property type="match status" value="1"/>
</dbReference>
<sequence>MSGSGLEDTSDSGRATNRSFFVKSWQLLDIDLDIENEEIVPVKRRRILQPLVPHNDEIVTKFNIVSGRSIVCSQKVAEEFKSPFLNNSTLPPLIELSPDHHSANNNGNNGARSMSTKELFSKLDLPEKLYDYYISKRKINDLYTWQKQCLTDSKLLRGSNIILSLPTGAGKTLIAELLMLREIVNNKKNCILVLPYVAIVQEKIASFMEFKDMFDINILDYSAGKGSIPPEKIQNGNGTIYIATIEKANILINSLISNKRINEIGLMVLDELHMIGETSRGILIEQMITKYLTTLCGQIIGMSATLDDMNYLKKFMKAHVLSVDFRPVTLDQKVKIFDKLYSVDESSNYRKLIPIVNPPDNSMYEDSRDTDGIIPFLRPLIPNRGVLVFCPTKDSCEKLCNTLSEILADSNIFADNDPRKYDLIDLIRSDNGGRICEIMEYGILSGVGYHHSGITIEERSRIETAFKNGIIHTLCATSTLAAGVNLPARRVIIKDPFLFNEIMSKSQYTQMVGRAGRAGLNNYGDSVTIITTKNKEKQFRAMIETPHTICKSQMEKSTIENKNFQILILDVICLGMAKTKKDLEKIVLNTLYGYENPSEMPRILNNVLVKLISYKMLEEKENVYYATPLGIATQSANFSPEVAVKIKEDLDYHLENGIILSSDLHLIFILLQSDFPFKIKESLLNNEIEFLRRDDPKLFSIIVDTSYQNFVLEFSTQTQAQYNTKYKKLYILFIIKRLLKKESIWDVANEFQVQRGWIQNMLQLFFNHTRCVIRFAEKIPEFWPVIRLVPHVLNNLIDSITPSLESLRSTKVINDSVFDKDLIL</sequence>
<proteinExistence type="predicted"/>
<keyword evidence="3" id="KW-0227">DNA damage</keyword>
<keyword evidence="12" id="KW-1185">Reference proteome</keyword>
<evidence type="ECO:0000313" key="12">
    <source>
        <dbReference type="Proteomes" id="UP000038045"/>
    </source>
</evidence>
<dbReference type="CDD" id="cd18026">
    <property type="entry name" value="DEXHc_POLQ-like"/>
    <property type="match status" value="1"/>
</dbReference>
<dbReference type="WBParaSite" id="PTRK_0001243600.1">
    <property type="protein sequence ID" value="PTRK_0001243600.1"/>
    <property type="gene ID" value="PTRK_0001243600"/>
</dbReference>
<dbReference type="Pfam" id="PF21099">
    <property type="entry name" value="POLQ_helical"/>
    <property type="match status" value="1"/>
</dbReference>
<protein>
    <submittedName>
        <fullName evidence="13">Helicase POLQ-like</fullName>
    </submittedName>
</protein>
<dbReference type="Pfam" id="PF00271">
    <property type="entry name" value="Helicase_C"/>
    <property type="match status" value="1"/>
</dbReference>
<keyword evidence="2" id="KW-0547">Nucleotide-binding</keyword>
<dbReference type="InterPro" id="IPR048960">
    <property type="entry name" value="POLQ-like_helical"/>
</dbReference>
<evidence type="ECO:0000256" key="9">
    <source>
        <dbReference type="ARBA" id="ARBA00048988"/>
    </source>
</evidence>
<keyword evidence="7" id="KW-0234">DNA repair</keyword>
<evidence type="ECO:0000256" key="8">
    <source>
        <dbReference type="ARBA" id="ARBA00023242"/>
    </source>
</evidence>
<evidence type="ECO:0000259" key="10">
    <source>
        <dbReference type="PROSITE" id="PS51192"/>
    </source>
</evidence>
<keyword evidence="4" id="KW-0378">Hydrolase</keyword>
<dbReference type="GO" id="GO:0003676">
    <property type="term" value="F:nucleic acid binding"/>
    <property type="evidence" value="ECO:0007669"/>
    <property type="project" value="InterPro"/>
</dbReference>
<accession>A0A0N4ZV25</accession>
<dbReference type="SUPFAM" id="SSF52540">
    <property type="entry name" value="P-loop containing nucleoside triphosphate hydrolases"/>
    <property type="match status" value="1"/>
</dbReference>
<dbReference type="InterPro" id="IPR046931">
    <property type="entry name" value="HTH_61"/>
</dbReference>
<organism evidence="12 13">
    <name type="scientific">Parastrongyloides trichosuri</name>
    <name type="common">Possum-specific nematode worm</name>
    <dbReference type="NCBI Taxonomy" id="131310"/>
    <lineage>
        <taxon>Eukaryota</taxon>
        <taxon>Metazoa</taxon>
        <taxon>Ecdysozoa</taxon>
        <taxon>Nematoda</taxon>
        <taxon>Chromadorea</taxon>
        <taxon>Rhabditida</taxon>
        <taxon>Tylenchina</taxon>
        <taxon>Panagrolaimomorpha</taxon>
        <taxon>Strongyloidoidea</taxon>
        <taxon>Strongyloididae</taxon>
        <taxon>Parastrongyloides</taxon>
    </lineage>
</organism>
<name>A0A0N4ZV25_PARTI</name>
<evidence type="ECO:0000256" key="7">
    <source>
        <dbReference type="ARBA" id="ARBA00023204"/>
    </source>
</evidence>
<dbReference type="STRING" id="131310.A0A0N4ZV25"/>
<dbReference type="Gene3D" id="1.10.3380.30">
    <property type="match status" value="1"/>
</dbReference>
<evidence type="ECO:0000256" key="3">
    <source>
        <dbReference type="ARBA" id="ARBA00022763"/>
    </source>
</evidence>
<dbReference type="InterPro" id="IPR027417">
    <property type="entry name" value="P-loop_NTPase"/>
</dbReference>
<evidence type="ECO:0000313" key="13">
    <source>
        <dbReference type="WBParaSite" id="PTRK_0001243600.1"/>
    </source>
</evidence>
<dbReference type="InterPro" id="IPR011545">
    <property type="entry name" value="DEAD/DEAH_box_helicase_dom"/>
</dbReference>